<feature type="region of interest" description="Disordered" evidence="1">
    <location>
        <begin position="1"/>
        <end position="57"/>
    </location>
</feature>
<sequence>MKNRRSYPYPGSSSFQVGEALPAVDDGKGKSTRAGDARKHAKKNYRSPSPVSGCDGLGVAEVATTGAWTGEKKTKIQSSPSSATITRDDGGRSDKIVHVAYDEQDWLKQIEGFDWDDDKLREETNYYLERLDHSPSYDDWYPPDEKQLTELNTRLALYRIRAYKGEEILDENQLRDPVALRRQGYYKWCEYKFEWFFDPHSFVYAGLQDYQRLMLRSNGEYECEKWDSYLKLRSTLEGDQQYVKFWEKLSGHTKWIEKTLGGTPPHVWAKLERLAFYQAVKIAADFPQIYSTLIFSGFTEYMWSVEYDKIYYQDYAWLYLEIWKRVAKEKMDLKGAVKQISEGHVPIGCSVEIECELNNGLPGIPGPVTQNYATFVAGISGEVGKPKMYYDYAKKKLEIAGKIGVIDHETKQK</sequence>
<keyword evidence="3" id="KW-1185">Reference proteome</keyword>
<dbReference type="Proteomes" id="UP000324897">
    <property type="component" value="Chromosome 5"/>
</dbReference>
<dbReference type="PANTHER" id="PTHR34480">
    <property type="entry name" value="OS01G0967800 PROTEIN-RELATED"/>
    <property type="match status" value="1"/>
</dbReference>
<comment type="caution">
    <text evidence="2">The sequence shown here is derived from an EMBL/GenBank/DDBJ whole genome shotgun (WGS) entry which is preliminary data.</text>
</comment>
<evidence type="ECO:0000313" key="3">
    <source>
        <dbReference type="Proteomes" id="UP000324897"/>
    </source>
</evidence>
<accession>A0A5J9W997</accession>
<dbReference type="PANTHER" id="PTHR34480:SF11">
    <property type="entry name" value="OS05G0173500 PROTEIN"/>
    <property type="match status" value="1"/>
</dbReference>
<dbReference type="OrthoDB" id="695155at2759"/>
<dbReference type="AlphaFoldDB" id="A0A5J9W997"/>
<feature type="region of interest" description="Disordered" evidence="1">
    <location>
        <begin position="69"/>
        <end position="90"/>
    </location>
</feature>
<name>A0A5J9W997_9POAL</name>
<dbReference type="Gramene" id="TVU44566">
    <property type="protein sequence ID" value="TVU44566"/>
    <property type="gene ID" value="EJB05_04011"/>
</dbReference>
<evidence type="ECO:0000256" key="1">
    <source>
        <dbReference type="SAM" id="MobiDB-lite"/>
    </source>
</evidence>
<gene>
    <name evidence="2" type="ORF">EJB05_04011</name>
</gene>
<dbReference type="EMBL" id="RWGY01000004">
    <property type="protein sequence ID" value="TVU44566.1"/>
    <property type="molecule type" value="Genomic_DNA"/>
</dbReference>
<organism evidence="2 3">
    <name type="scientific">Eragrostis curvula</name>
    <name type="common">weeping love grass</name>
    <dbReference type="NCBI Taxonomy" id="38414"/>
    <lineage>
        <taxon>Eukaryota</taxon>
        <taxon>Viridiplantae</taxon>
        <taxon>Streptophyta</taxon>
        <taxon>Embryophyta</taxon>
        <taxon>Tracheophyta</taxon>
        <taxon>Spermatophyta</taxon>
        <taxon>Magnoliopsida</taxon>
        <taxon>Liliopsida</taxon>
        <taxon>Poales</taxon>
        <taxon>Poaceae</taxon>
        <taxon>PACMAD clade</taxon>
        <taxon>Chloridoideae</taxon>
        <taxon>Eragrostideae</taxon>
        <taxon>Eragrostidinae</taxon>
        <taxon>Eragrostis</taxon>
    </lineage>
</organism>
<reference evidence="2 3" key="1">
    <citation type="journal article" date="2019" name="Sci. Rep.">
        <title>A high-quality genome of Eragrostis curvula grass provides insights into Poaceae evolution and supports new strategies to enhance forage quality.</title>
        <authorList>
            <person name="Carballo J."/>
            <person name="Santos B.A.C.M."/>
            <person name="Zappacosta D."/>
            <person name="Garbus I."/>
            <person name="Selva J.P."/>
            <person name="Gallo C.A."/>
            <person name="Diaz A."/>
            <person name="Albertini E."/>
            <person name="Caccamo M."/>
            <person name="Echenique V."/>
        </authorList>
    </citation>
    <scope>NUCLEOTIDE SEQUENCE [LARGE SCALE GENOMIC DNA]</scope>
    <source>
        <strain evidence="3">cv. Victoria</strain>
        <tissue evidence="2">Leaf</tissue>
    </source>
</reference>
<protein>
    <submittedName>
        <fullName evidence="2">Uncharacterized protein</fullName>
    </submittedName>
</protein>
<feature type="compositionally biased region" description="Polar residues" evidence="1">
    <location>
        <begin position="76"/>
        <end position="85"/>
    </location>
</feature>
<feature type="compositionally biased region" description="Basic and acidic residues" evidence="1">
    <location>
        <begin position="25"/>
        <end position="38"/>
    </location>
</feature>
<evidence type="ECO:0000313" key="2">
    <source>
        <dbReference type="EMBL" id="TVU44566.1"/>
    </source>
</evidence>
<proteinExistence type="predicted"/>